<gene>
    <name evidence="1" type="ORF">T265_01352</name>
</gene>
<accession>A0A074ZZ11</accession>
<dbReference type="KEGG" id="ovi:T265_01352"/>
<name>A0A074ZZ11_OPIVI</name>
<dbReference type="Proteomes" id="UP000054324">
    <property type="component" value="Unassembled WGS sequence"/>
</dbReference>
<sequence length="95" mass="10799">WASPVPIPAIFHCKKTFPAKGKLNTKVSILAGSWLAWPYIQISGCVCSPGERIRLIWSARMLRRHGTIFVSAIRFGRHVQLLAVLSKRVRRNWSC</sequence>
<keyword evidence="2" id="KW-1185">Reference proteome</keyword>
<proteinExistence type="predicted"/>
<feature type="non-terminal residue" evidence="1">
    <location>
        <position position="95"/>
    </location>
</feature>
<dbReference type="CTD" id="20315540"/>
<dbReference type="GeneID" id="20315540"/>
<organism evidence="1 2">
    <name type="scientific">Opisthorchis viverrini</name>
    <name type="common">Southeast Asian liver fluke</name>
    <dbReference type="NCBI Taxonomy" id="6198"/>
    <lineage>
        <taxon>Eukaryota</taxon>
        <taxon>Metazoa</taxon>
        <taxon>Spiralia</taxon>
        <taxon>Lophotrochozoa</taxon>
        <taxon>Platyhelminthes</taxon>
        <taxon>Trematoda</taxon>
        <taxon>Digenea</taxon>
        <taxon>Opisthorchiida</taxon>
        <taxon>Opisthorchiata</taxon>
        <taxon>Opisthorchiidae</taxon>
        <taxon>Opisthorchis</taxon>
    </lineage>
</organism>
<evidence type="ECO:0000313" key="1">
    <source>
        <dbReference type="EMBL" id="KER32668.1"/>
    </source>
</evidence>
<dbReference type="RefSeq" id="XP_009163622.1">
    <property type="nucleotide sequence ID" value="XM_009165358.1"/>
</dbReference>
<dbReference type="EMBL" id="KL596632">
    <property type="protein sequence ID" value="KER32668.1"/>
    <property type="molecule type" value="Genomic_DNA"/>
</dbReference>
<feature type="non-terminal residue" evidence="1">
    <location>
        <position position="1"/>
    </location>
</feature>
<dbReference type="AlphaFoldDB" id="A0A074ZZ11"/>
<reference evidence="1 2" key="1">
    <citation type="submission" date="2013-11" db="EMBL/GenBank/DDBJ databases">
        <title>Opisthorchis viverrini - life in the bile duct.</title>
        <authorList>
            <person name="Young N.D."/>
            <person name="Nagarajan N."/>
            <person name="Lin S.J."/>
            <person name="Korhonen P.K."/>
            <person name="Jex A.R."/>
            <person name="Hall R.S."/>
            <person name="Safavi-Hemami H."/>
            <person name="Kaewkong W."/>
            <person name="Bertrand D."/>
            <person name="Gao S."/>
            <person name="Seet Q."/>
            <person name="Wongkham S."/>
            <person name="Teh B.T."/>
            <person name="Wongkham C."/>
            <person name="Intapan P.M."/>
            <person name="Maleewong W."/>
            <person name="Yang X."/>
            <person name="Hu M."/>
            <person name="Wang Z."/>
            <person name="Hofmann A."/>
            <person name="Sternberg P.W."/>
            <person name="Tan P."/>
            <person name="Wang J."/>
            <person name="Gasser R.B."/>
        </authorList>
    </citation>
    <scope>NUCLEOTIDE SEQUENCE [LARGE SCALE GENOMIC DNA]</scope>
</reference>
<evidence type="ECO:0000313" key="2">
    <source>
        <dbReference type="Proteomes" id="UP000054324"/>
    </source>
</evidence>
<protein>
    <submittedName>
        <fullName evidence="1">Uncharacterized protein</fullName>
    </submittedName>
</protein>